<dbReference type="NCBIfam" id="TIGR00229">
    <property type="entry name" value="sensory_box"/>
    <property type="match status" value="1"/>
</dbReference>
<dbReference type="SMART" id="SM00267">
    <property type="entry name" value="GGDEF"/>
    <property type="match status" value="1"/>
</dbReference>
<gene>
    <name evidence="6" type="ORF">A1332_15730</name>
</gene>
<dbReference type="SMART" id="SM00091">
    <property type="entry name" value="PAS"/>
    <property type="match status" value="1"/>
</dbReference>
<dbReference type="FunFam" id="3.30.70.270:FF:000001">
    <property type="entry name" value="Diguanylate cyclase domain protein"/>
    <property type="match status" value="1"/>
</dbReference>
<dbReference type="RefSeq" id="WP_064008996.1">
    <property type="nucleotide sequence ID" value="NZ_LUUG01000078.1"/>
</dbReference>
<dbReference type="NCBIfam" id="TIGR00254">
    <property type="entry name" value="GGDEF"/>
    <property type="match status" value="1"/>
</dbReference>
<dbReference type="AlphaFoldDB" id="A0A177MES9"/>
<dbReference type="InterPro" id="IPR013656">
    <property type="entry name" value="PAS_4"/>
</dbReference>
<proteinExistence type="predicted"/>
<protein>
    <submittedName>
        <fullName evidence="6">PAS domain S-box protein</fullName>
    </submittedName>
</protein>
<feature type="domain" description="GGDEF" evidence="5">
    <location>
        <begin position="308"/>
        <end position="441"/>
    </location>
</feature>
<dbReference type="Pfam" id="PF00990">
    <property type="entry name" value="GGDEF"/>
    <property type="match status" value="1"/>
</dbReference>
<dbReference type="InterPro" id="IPR001610">
    <property type="entry name" value="PAC"/>
</dbReference>
<dbReference type="PROSITE" id="PS50113">
    <property type="entry name" value="PAC"/>
    <property type="match status" value="1"/>
</dbReference>
<comment type="cofactor">
    <cofactor evidence="1">
        <name>Mg(2+)</name>
        <dbReference type="ChEBI" id="CHEBI:18420"/>
    </cofactor>
</comment>
<dbReference type="InterPro" id="IPR035965">
    <property type="entry name" value="PAS-like_dom_sf"/>
</dbReference>
<dbReference type="OrthoDB" id="5623169at2"/>
<dbReference type="Pfam" id="PF08448">
    <property type="entry name" value="PAS_4"/>
    <property type="match status" value="1"/>
</dbReference>
<name>A0A177MES9_METMH</name>
<accession>A0A177MES9</accession>
<dbReference type="Gene3D" id="3.30.70.270">
    <property type="match status" value="1"/>
</dbReference>
<dbReference type="PROSITE" id="PS50112">
    <property type="entry name" value="PAS"/>
    <property type="match status" value="1"/>
</dbReference>
<evidence type="ECO:0000256" key="2">
    <source>
        <dbReference type="SAM" id="MobiDB-lite"/>
    </source>
</evidence>
<evidence type="ECO:0000259" key="3">
    <source>
        <dbReference type="PROSITE" id="PS50112"/>
    </source>
</evidence>
<dbReference type="PANTHER" id="PTHR44757:SF2">
    <property type="entry name" value="BIOFILM ARCHITECTURE MAINTENANCE PROTEIN MBAA"/>
    <property type="match status" value="1"/>
</dbReference>
<dbReference type="CDD" id="cd01949">
    <property type="entry name" value="GGDEF"/>
    <property type="match status" value="1"/>
</dbReference>
<feature type="domain" description="PAS" evidence="3">
    <location>
        <begin position="152"/>
        <end position="205"/>
    </location>
</feature>
<evidence type="ECO:0000256" key="1">
    <source>
        <dbReference type="ARBA" id="ARBA00001946"/>
    </source>
</evidence>
<feature type="region of interest" description="Disordered" evidence="2">
    <location>
        <begin position="56"/>
        <end position="76"/>
    </location>
</feature>
<dbReference type="Gene3D" id="3.30.450.20">
    <property type="entry name" value="PAS domain"/>
    <property type="match status" value="1"/>
</dbReference>
<dbReference type="SUPFAM" id="SSF55073">
    <property type="entry name" value="Nucleotide cyclase"/>
    <property type="match status" value="1"/>
</dbReference>
<dbReference type="PANTHER" id="PTHR44757">
    <property type="entry name" value="DIGUANYLATE CYCLASE DGCP"/>
    <property type="match status" value="1"/>
</dbReference>
<comment type="caution">
    <text evidence="6">The sequence shown here is derived from an EMBL/GenBank/DDBJ whole genome shotgun (WGS) entry which is preliminary data.</text>
</comment>
<dbReference type="GO" id="GO:0003824">
    <property type="term" value="F:catalytic activity"/>
    <property type="evidence" value="ECO:0007669"/>
    <property type="project" value="UniProtKB-ARBA"/>
</dbReference>
<dbReference type="InterPro" id="IPR000014">
    <property type="entry name" value="PAS"/>
</dbReference>
<organism evidence="6 7">
    <name type="scientific">Methylomonas methanica</name>
    <dbReference type="NCBI Taxonomy" id="421"/>
    <lineage>
        <taxon>Bacteria</taxon>
        <taxon>Pseudomonadati</taxon>
        <taxon>Pseudomonadota</taxon>
        <taxon>Gammaproteobacteria</taxon>
        <taxon>Methylococcales</taxon>
        <taxon>Methylococcaceae</taxon>
        <taxon>Methylomonas</taxon>
    </lineage>
</organism>
<sequence length="445" mass="50037">MRLDKLILENLEGILHEWEEFAAKYLSDADGMNKRELGDHLRLMLLTIASDLARPQSAKDQKQKAKGQQISDGSVTAATTHGSERLAAGFSLNSTVAEFRALRASVTRLWIKQDFKQLNAETDLGDLIRFNEAIDQAITESVVGYSTEKEYDSRMFETILACGPDLIFSFNLEGRFVYANKQLKDLFGLTMEEMLGKNCYDLHVPIAAELQGQVEQVIRSKGSVSREAPYTAISGKIVWHDYVFTPVFNKEGELESVVCIGHDVTERRASEHNNWTKANYDDLTGLPNRSFFTHRLEESVKHSHRFGSPIALLFIDLDYFKEINDQFGHEAGDSLLKQTAERIHACVRESDTAARLGGDEFIVILKNLQNPEHVEIVAEKIRQRLAEPFDLGNHTIQISASIGVALSPQDTTFANELVNHADSAMYASKNKGRNQVNFFSPEQTH</sequence>
<dbReference type="SUPFAM" id="SSF55785">
    <property type="entry name" value="PYP-like sensor domain (PAS domain)"/>
    <property type="match status" value="1"/>
</dbReference>
<dbReference type="Proteomes" id="UP000078090">
    <property type="component" value="Unassembled WGS sequence"/>
</dbReference>
<evidence type="ECO:0000259" key="4">
    <source>
        <dbReference type="PROSITE" id="PS50113"/>
    </source>
</evidence>
<dbReference type="PROSITE" id="PS50887">
    <property type="entry name" value="GGDEF"/>
    <property type="match status" value="1"/>
</dbReference>
<reference evidence="6 7" key="1">
    <citation type="submission" date="2016-03" db="EMBL/GenBank/DDBJ databases">
        <authorList>
            <person name="Ploux O."/>
        </authorList>
    </citation>
    <scope>NUCLEOTIDE SEQUENCE [LARGE SCALE GENOMIC DNA]</scope>
    <source>
        <strain evidence="6 7">R-45363</strain>
    </source>
</reference>
<evidence type="ECO:0000313" key="7">
    <source>
        <dbReference type="Proteomes" id="UP000078090"/>
    </source>
</evidence>
<dbReference type="InterPro" id="IPR052155">
    <property type="entry name" value="Biofilm_reg_signaling"/>
</dbReference>
<dbReference type="InterPro" id="IPR043128">
    <property type="entry name" value="Rev_trsase/Diguanyl_cyclase"/>
</dbReference>
<dbReference type="EMBL" id="LUUG01000078">
    <property type="protein sequence ID" value="OAI03470.1"/>
    <property type="molecule type" value="Genomic_DNA"/>
</dbReference>
<dbReference type="CDD" id="cd00130">
    <property type="entry name" value="PAS"/>
    <property type="match status" value="1"/>
</dbReference>
<evidence type="ECO:0000259" key="5">
    <source>
        <dbReference type="PROSITE" id="PS50887"/>
    </source>
</evidence>
<dbReference type="InterPro" id="IPR029787">
    <property type="entry name" value="Nucleotide_cyclase"/>
</dbReference>
<dbReference type="SMART" id="SM00086">
    <property type="entry name" value="PAC"/>
    <property type="match status" value="1"/>
</dbReference>
<dbReference type="InterPro" id="IPR000160">
    <property type="entry name" value="GGDEF_dom"/>
</dbReference>
<evidence type="ECO:0000313" key="6">
    <source>
        <dbReference type="EMBL" id="OAI03470.1"/>
    </source>
</evidence>
<dbReference type="InterPro" id="IPR000700">
    <property type="entry name" value="PAS-assoc_C"/>
</dbReference>
<feature type="domain" description="PAC" evidence="4">
    <location>
        <begin position="224"/>
        <end position="276"/>
    </location>
</feature>